<protein>
    <submittedName>
        <fullName evidence="1">Uncharacterized protein</fullName>
    </submittedName>
</protein>
<dbReference type="KEGG" id="ncr:NCU17032"/>
<proteinExistence type="predicted"/>
<sequence>MARLMYIRRMGGFLHVLRACLEAVKPSLCSSSVERIMINARLLTARRQKSHLLPRKRHSRLGMPSPSISICGVCSCRPVTSLTVPLTLQPHRSLP</sequence>
<dbReference type="EMBL" id="CM002240">
    <property type="protein sequence ID" value="ESA42692.1"/>
    <property type="molecule type" value="Genomic_DNA"/>
</dbReference>
<dbReference type="GeneID" id="23569768"/>
<evidence type="ECO:0000313" key="2">
    <source>
        <dbReference type="Proteomes" id="UP000001805"/>
    </source>
</evidence>
<accession>V5IM05</accession>
<dbReference type="AlphaFoldDB" id="V5IM05"/>
<name>V5IM05_NEUCR</name>
<dbReference type="InParanoid" id="V5IM05"/>
<keyword evidence="2" id="KW-1185">Reference proteome</keyword>
<organism evidence="1 2">
    <name type="scientific">Neurospora crassa (strain ATCC 24698 / 74-OR23-1A / CBS 708.71 / DSM 1257 / FGSC 987)</name>
    <dbReference type="NCBI Taxonomy" id="367110"/>
    <lineage>
        <taxon>Eukaryota</taxon>
        <taxon>Fungi</taxon>
        <taxon>Dikarya</taxon>
        <taxon>Ascomycota</taxon>
        <taxon>Pezizomycotina</taxon>
        <taxon>Sordariomycetes</taxon>
        <taxon>Sordariomycetidae</taxon>
        <taxon>Sordariales</taxon>
        <taxon>Sordariaceae</taxon>
        <taxon>Neurospora</taxon>
    </lineage>
</organism>
<dbReference type="RefSeq" id="XP_011394851.1">
    <property type="nucleotide sequence ID" value="XM_011396549.1"/>
</dbReference>
<reference evidence="1 2" key="1">
    <citation type="journal article" date="2003" name="Nature">
        <title>The genome sequence of the filamentous fungus Neurospora crassa.</title>
        <authorList>
            <person name="Galagan J.E."/>
            <person name="Calvo S.E."/>
            <person name="Borkovich K.A."/>
            <person name="Selker E.U."/>
            <person name="Read N.D."/>
            <person name="Jaffe D."/>
            <person name="FitzHugh W."/>
            <person name="Ma L.J."/>
            <person name="Smirnov S."/>
            <person name="Purcell S."/>
            <person name="Rehman B."/>
            <person name="Elkins T."/>
            <person name="Engels R."/>
            <person name="Wang S."/>
            <person name="Nielsen C.B."/>
            <person name="Butler J."/>
            <person name="Endrizzi M."/>
            <person name="Qui D."/>
            <person name="Ianakiev P."/>
            <person name="Bell-Pedersen D."/>
            <person name="Nelson M.A."/>
            <person name="Werner-Washburne M."/>
            <person name="Selitrennikoff C.P."/>
            <person name="Kinsey J.A."/>
            <person name="Braun E.L."/>
            <person name="Zelter A."/>
            <person name="Schulte U."/>
            <person name="Kothe G.O."/>
            <person name="Jedd G."/>
            <person name="Mewes W."/>
            <person name="Staben C."/>
            <person name="Marcotte E."/>
            <person name="Greenberg D."/>
            <person name="Roy A."/>
            <person name="Foley K."/>
            <person name="Naylor J."/>
            <person name="Stange-Thomann N."/>
            <person name="Barrett R."/>
            <person name="Gnerre S."/>
            <person name="Kamal M."/>
            <person name="Kamvysselis M."/>
            <person name="Mauceli E."/>
            <person name="Bielke C."/>
            <person name="Rudd S."/>
            <person name="Frishman D."/>
            <person name="Krystofova S."/>
            <person name="Rasmussen C."/>
            <person name="Metzenberg R.L."/>
            <person name="Perkins D.D."/>
            <person name="Kroken S."/>
            <person name="Cogoni C."/>
            <person name="Macino G."/>
            <person name="Catcheside D."/>
            <person name="Li W."/>
            <person name="Pratt R.J."/>
            <person name="Osmani S.A."/>
            <person name="DeSouza C.P."/>
            <person name="Glass L."/>
            <person name="Orbach M.J."/>
            <person name="Berglund J.A."/>
            <person name="Voelker R."/>
            <person name="Yarden O."/>
            <person name="Plamann M."/>
            <person name="Seiler S."/>
            <person name="Dunlap J."/>
            <person name="Radford A."/>
            <person name="Aramayo R."/>
            <person name="Natvig D.O."/>
            <person name="Alex L.A."/>
            <person name="Mannhaupt G."/>
            <person name="Ebbole D.J."/>
            <person name="Freitag M."/>
            <person name="Paulsen I."/>
            <person name="Sachs M.S."/>
            <person name="Lander E.S."/>
            <person name="Nusbaum C."/>
            <person name="Birren B."/>
        </authorList>
    </citation>
    <scope>NUCLEOTIDE SEQUENCE [LARGE SCALE GENOMIC DNA]</scope>
    <source>
        <strain evidence="2">ATCC 24698 / 74-OR23-1A / CBS 708.71 / DSM 1257 / FGSC 987</strain>
    </source>
</reference>
<evidence type="ECO:0000313" key="1">
    <source>
        <dbReference type="EMBL" id="ESA42692.1"/>
    </source>
</evidence>
<dbReference type="Proteomes" id="UP000001805">
    <property type="component" value="Chromosome 2, Linkage Group V"/>
</dbReference>
<gene>
    <name evidence="1" type="ORF">NCU17032</name>
</gene>
<dbReference type="VEuPathDB" id="FungiDB:NCU17032"/>